<dbReference type="InterPro" id="IPR051552">
    <property type="entry name" value="HptR"/>
</dbReference>
<name>A0A2Z4MR29_BREBE</name>
<dbReference type="PROSITE" id="PS01124">
    <property type="entry name" value="HTH_ARAC_FAMILY_2"/>
    <property type="match status" value="1"/>
</dbReference>
<dbReference type="CDD" id="cd17536">
    <property type="entry name" value="REC_YesN-like"/>
    <property type="match status" value="1"/>
</dbReference>
<evidence type="ECO:0000259" key="9">
    <source>
        <dbReference type="PROSITE" id="PS01124"/>
    </source>
</evidence>
<dbReference type="InterPro" id="IPR009057">
    <property type="entry name" value="Homeodomain-like_sf"/>
</dbReference>
<evidence type="ECO:0000256" key="1">
    <source>
        <dbReference type="ARBA" id="ARBA00004496"/>
    </source>
</evidence>
<dbReference type="Gene3D" id="3.40.50.2300">
    <property type="match status" value="1"/>
</dbReference>
<dbReference type="Pfam" id="PF00072">
    <property type="entry name" value="Response_reg"/>
    <property type="match status" value="1"/>
</dbReference>
<dbReference type="PROSITE" id="PS00041">
    <property type="entry name" value="HTH_ARAC_FAMILY_1"/>
    <property type="match status" value="1"/>
</dbReference>
<dbReference type="InterPro" id="IPR020449">
    <property type="entry name" value="Tscrpt_reg_AraC-type_HTH"/>
</dbReference>
<dbReference type="GO" id="GO:0005737">
    <property type="term" value="C:cytoplasm"/>
    <property type="evidence" value="ECO:0007669"/>
    <property type="project" value="UniProtKB-SubCell"/>
</dbReference>
<evidence type="ECO:0000256" key="7">
    <source>
        <dbReference type="ARBA" id="ARBA00023163"/>
    </source>
</evidence>
<evidence type="ECO:0000256" key="2">
    <source>
        <dbReference type="ARBA" id="ARBA00022490"/>
    </source>
</evidence>
<organism evidence="11 12">
    <name type="scientific">Brevibacillus brevis</name>
    <name type="common">Bacillus brevis</name>
    <dbReference type="NCBI Taxonomy" id="1393"/>
    <lineage>
        <taxon>Bacteria</taxon>
        <taxon>Bacillati</taxon>
        <taxon>Bacillota</taxon>
        <taxon>Bacilli</taxon>
        <taxon>Bacillales</taxon>
        <taxon>Paenibacillaceae</taxon>
        <taxon>Brevibacillus</taxon>
    </lineage>
</organism>
<keyword evidence="7" id="KW-0804">Transcription</keyword>
<evidence type="ECO:0000256" key="3">
    <source>
        <dbReference type="ARBA" id="ARBA00022553"/>
    </source>
</evidence>
<protein>
    <submittedName>
        <fullName evidence="11">DNA-binding response regulator</fullName>
    </submittedName>
</protein>
<dbReference type="EMBL" id="CP030117">
    <property type="protein sequence ID" value="AWX58990.1"/>
    <property type="molecule type" value="Genomic_DNA"/>
</dbReference>
<dbReference type="SMART" id="SM00448">
    <property type="entry name" value="REC"/>
    <property type="match status" value="1"/>
</dbReference>
<dbReference type="InterPro" id="IPR018060">
    <property type="entry name" value="HTH_AraC"/>
</dbReference>
<dbReference type="PROSITE" id="PS50110">
    <property type="entry name" value="RESPONSE_REGULATORY"/>
    <property type="match status" value="1"/>
</dbReference>
<keyword evidence="6 11" id="KW-0238">DNA-binding</keyword>
<dbReference type="RefSeq" id="WP_048035391.1">
    <property type="nucleotide sequence ID" value="NZ_CP030117.1"/>
</dbReference>
<keyword evidence="2" id="KW-0963">Cytoplasm</keyword>
<dbReference type="PRINTS" id="PR00032">
    <property type="entry name" value="HTHARAC"/>
</dbReference>
<proteinExistence type="predicted"/>
<reference evidence="11 12" key="1">
    <citation type="journal article" date="2015" name="Genome Announc.">
        <title>Draft Genome Sequence of Brevibacillus brevis DZQ7, a Plant Growth-Promoting Rhizobacterium with Broad-Spectrum Antimicrobial Activity.</title>
        <authorList>
            <person name="Hou Q."/>
            <person name="Wang C."/>
            <person name="Hou X."/>
            <person name="Xia Z."/>
            <person name="Ye J."/>
            <person name="Liu K."/>
            <person name="Liu H."/>
            <person name="Wang J."/>
            <person name="Guo H."/>
            <person name="Yu X."/>
            <person name="Yang Y."/>
            <person name="Du B."/>
            <person name="Ding Y."/>
        </authorList>
    </citation>
    <scope>NUCLEOTIDE SEQUENCE [LARGE SCALE GENOMIC DNA]</scope>
    <source>
        <strain evidence="11 12">DZQ7</strain>
    </source>
</reference>
<keyword evidence="4" id="KW-0902">Two-component regulatory system</keyword>
<evidence type="ECO:0000256" key="6">
    <source>
        <dbReference type="ARBA" id="ARBA00023125"/>
    </source>
</evidence>
<dbReference type="GO" id="GO:0043565">
    <property type="term" value="F:sequence-specific DNA binding"/>
    <property type="evidence" value="ECO:0007669"/>
    <property type="project" value="InterPro"/>
</dbReference>
<dbReference type="SUPFAM" id="SSF52172">
    <property type="entry name" value="CheY-like"/>
    <property type="match status" value="1"/>
</dbReference>
<dbReference type="GO" id="GO:0000160">
    <property type="term" value="P:phosphorelay signal transduction system"/>
    <property type="evidence" value="ECO:0007669"/>
    <property type="project" value="UniProtKB-KW"/>
</dbReference>
<evidence type="ECO:0000256" key="5">
    <source>
        <dbReference type="ARBA" id="ARBA00023015"/>
    </source>
</evidence>
<keyword evidence="3 8" id="KW-0597">Phosphoprotein</keyword>
<dbReference type="InterPro" id="IPR018062">
    <property type="entry name" value="HTH_AraC-typ_CS"/>
</dbReference>
<dbReference type="PANTHER" id="PTHR42713">
    <property type="entry name" value="HISTIDINE KINASE-RELATED"/>
    <property type="match status" value="1"/>
</dbReference>
<keyword evidence="5" id="KW-0805">Transcription regulation</keyword>
<evidence type="ECO:0000313" key="12">
    <source>
        <dbReference type="Proteomes" id="UP000036061"/>
    </source>
</evidence>
<gene>
    <name evidence="11" type="ORF">AB432_029810</name>
</gene>
<accession>A0A2Z4MR29</accession>
<comment type="subcellular location">
    <subcellularLocation>
        <location evidence="1">Cytoplasm</location>
    </subcellularLocation>
</comment>
<dbReference type="PANTHER" id="PTHR42713:SF3">
    <property type="entry name" value="TRANSCRIPTIONAL REGULATORY PROTEIN HPTR"/>
    <property type="match status" value="1"/>
</dbReference>
<dbReference type="SUPFAM" id="SSF46689">
    <property type="entry name" value="Homeodomain-like"/>
    <property type="match status" value="2"/>
</dbReference>
<feature type="domain" description="Response regulatory" evidence="10">
    <location>
        <begin position="4"/>
        <end position="121"/>
    </location>
</feature>
<feature type="domain" description="HTH araC/xylS-type" evidence="9">
    <location>
        <begin position="284"/>
        <end position="382"/>
    </location>
</feature>
<dbReference type="Pfam" id="PF12833">
    <property type="entry name" value="HTH_18"/>
    <property type="match status" value="1"/>
</dbReference>
<sequence>MSIKVMIVDDEVLVRRGLKAMVPWSRYGMEVVADAPNGRKGWEAFLQIQPELVITDIVMPEMDGLELCRRVKEHAPQTKVLLLSCHRDFSFAQQGISLGVSGYLLKTEFQDEEWGTLLEKLRTELAGESTRPEKIHERPDEWKREFGAWLTGLSRDFEQSLSSLLQSHWSWMNDSMRVWLLEGMGSSANSEEQERAWITRELDSQWEWIACGDIRFLLTPASTGRQVESLLVEWKLAGKVTSWETTSPFAGLEPWMQTVRMLYQRKERARKYGVIQDPWQEPIKQAVHYALDRLDTPLTVSEVASQVGLSRSHFSVMFKKGVGESFGEFLDKRRVKMARAMLDETALSIQEVAERVGLPDAKYFSKWFKKYTGMTPSHYRFKQKEESSRTIVHSTAQT</sequence>
<evidence type="ECO:0000256" key="8">
    <source>
        <dbReference type="PROSITE-ProRule" id="PRU00169"/>
    </source>
</evidence>
<feature type="modified residue" description="4-aspartylphosphate" evidence="8">
    <location>
        <position position="56"/>
    </location>
</feature>
<dbReference type="SMART" id="SM00342">
    <property type="entry name" value="HTH_ARAC"/>
    <property type="match status" value="1"/>
</dbReference>
<evidence type="ECO:0000313" key="11">
    <source>
        <dbReference type="EMBL" id="AWX58990.1"/>
    </source>
</evidence>
<dbReference type="InterPro" id="IPR001789">
    <property type="entry name" value="Sig_transdc_resp-reg_receiver"/>
</dbReference>
<evidence type="ECO:0000256" key="4">
    <source>
        <dbReference type="ARBA" id="ARBA00023012"/>
    </source>
</evidence>
<dbReference type="Proteomes" id="UP000036061">
    <property type="component" value="Chromosome"/>
</dbReference>
<dbReference type="GO" id="GO:0003700">
    <property type="term" value="F:DNA-binding transcription factor activity"/>
    <property type="evidence" value="ECO:0007669"/>
    <property type="project" value="InterPro"/>
</dbReference>
<evidence type="ECO:0000259" key="10">
    <source>
        <dbReference type="PROSITE" id="PS50110"/>
    </source>
</evidence>
<dbReference type="AlphaFoldDB" id="A0A2Z4MR29"/>
<dbReference type="InterPro" id="IPR011006">
    <property type="entry name" value="CheY-like_superfamily"/>
</dbReference>
<dbReference type="Gene3D" id="1.10.10.60">
    <property type="entry name" value="Homeodomain-like"/>
    <property type="match status" value="2"/>
</dbReference>